<evidence type="ECO:0000256" key="3">
    <source>
        <dbReference type="ARBA" id="ARBA00022840"/>
    </source>
</evidence>
<dbReference type="GO" id="GO:0009396">
    <property type="term" value="P:folic acid-containing compound biosynthetic process"/>
    <property type="evidence" value="ECO:0007669"/>
    <property type="project" value="TreeGrafter"/>
</dbReference>
<keyword evidence="6" id="KW-0436">Ligase</keyword>
<protein>
    <recommendedName>
        <fullName evidence="5">5-formyltetrahydrofolate cyclo-ligase</fullName>
        <ecNumber evidence="5">6.3.3.2</ecNumber>
    </recommendedName>
</protein>
<keyword evidence="5" id="KW-0479">Metal-binding</keyword>
<comment type="similarity">
    <text evidence="1 5">Belongs to the 5-formyltetrahydrofolate cyclo-ligase family.</text>
</comment>
<dbReference type="NCBIfam" id="TIGR02727">
    <property type="entry name" value="MTHFS_bact"/>
    <property type="match status" value="1"/>
</dbReference>
<evidence type="ECO:0000256" key="5">
    <source>
        <dbReference type="RuleBase" id="RU361279"/>
    </source>
</evidence>
<feature type="binding site" evidence="4">
    <location>
        <position position="67"/>
    </location>
    <ligand>
        <name>substrate</name>
    </ligand>
</feature>
<dbReference type="OrthoDB" id="9801938at2"/>
<keyword evidence="5" id="KW-0460">Magnesium</keyword>
<comment type="catalytic activity">
    <reaction evidence="5">
        <text>(6S)-5-formyl-5,6,7,8-tetrahydrofolate + ATP = (6R)-5,10-methenyltetrahydrofolate + ADP + phosphate</text>
        <dbReference type="Rhea" id="RHEA:10488"/>
        <dbReference type="ChEBI" id="CHEBI:30616"/>
        <dbReference type="ChEBI" id="CHEBI:43474"/>
        <dbReference type="ChEBI" id="CHEBI:57455"/>
        <dbReference type="ChEBI" id="CHEBI:57457"/>
        <dbReference type="ChEBI" id="CHEBI:456216"/>
        <dbReference type="EC" id="6.3.3.2"/>
    </reaction>
</comment>
<keyword evidence="7" id="KW-1185">Reference proteome</keyword>
<accession>A0A323V002</accession>
<dbReference type="RefSeq" id="WP_110522480.1">
    <property type="nucleotide sequence ID" value="NZ_QKOE01000001.1"/>
</dbReference>
<comment type="caution">
    <text evidence="6">The sequence shown here is derived from an EMBL/GenBank/DDBJ whole genome shotgun (WGS) entry which is preliminary data.</text>
</comment>
<dbReference type="EMBL" id="QKOE01000001">
    <property type="protein sequence ID" value="PZA18179.1"/>
    <property type="molecule type" value="Genomic_DNA"/>
</dbReference>
<dbReference type="EC" id="6.3.3.2" evidence="5"/>
<dbReference type="SUPFAM" id="SSF100950">
    <property type="entry name" value="NagB/RpiA/CoA transferase-like"/>
    <property type="match status" value="1"/>
</dbReference>
<reference evidence="6 7" key="1">
    <citation type="submission" date="2018-06" db="EMBL/GenBank/DDBJ databases">
        <title>Azoarcus communis strain SWub3 genome.</title>
        <authorList>
            <person name="Zorraquino Salvo V."/>
            <person name="Toubiana D."/>
            <person name="Blumwald E."/>
        </authorList>
    </citation>
    <scope>NUCLEOTIDE SEQUENCE [LARGE SCALE GENOMIC DNA]</scope>
    <source>
        <strain evidence="6 7">SWub3</strain>
    </source>
</reference>
<gene>
    <name evidence="6" type="ORF">DNK49_01145</name>
</gene>
<comment type="cofactor">
    <cofactor evidence="5">
        <name>Mg(2+)</name>
        <dbReference type="ChEBI" id="CHEBI:18420"/>
    </cofactor>
</comment>
<dbReference type="InterPro" id="IPR002698">
    <property type="entry name" value="FTHF_cligase"/>
</dbReference>
<dbReference type="PIRSF" id="PIRSF006806">
    <property type="entry name" value="FTHF_cligase"/>
    <property type="match status" value="1"/>
</dbReference>
<evidence type="ECO:0000256" key="1">
    <source>
        <dbReference type="ARBA" id="ARBA00010638"/>
    </source>
</evidence>
<dbReference type="InterPro" id="IPR037171">
    <property type="entry name" value="NagB/RpiA_transferase-like"/>
</dbReference>
<sequence length="202" mass="21948">MTEPSQALSSSEHAARSKLRAAALAAREALPDTVRAERTRAMEAHLTALMAELCPKVLALCWPYRSEPDLRAWAVRWQASVPGRCLALPVVTARDQPLIFRAWSADAEMALDRHGIPHPAQGDAILPDVVLIPLNAFDGAGFRLGYGGGYFDRTLAVLQTISVGVGFEAGRVDSVMPQSHDRPMDWLVTEAGLWSCSDGFRA</sequence>
<dbReference type="Gene3D" id="3.40.50.10420">
    <property type="entry name" value="NagB/RpiA/CoA transferase-like"/>
    <property type="match status" value="1"/>
</dbReference>
<dbReference type="PANTHER" id="PTHR23407">
    <property type="entry name" value="ATPASE INHIBITOR/5-FORMYLTETRAHYDROFOLATE CYCLO-LIGASE"/>
    <property type="match status" value="1"/>
</dbReference>
<evidence type="ECO:0000256" key="4">
    <source>
        <dbReference type="PIRSR" id="PIRSR006806-1"/>
    </source>
</evidence>
<name>A0A323V002_9RHOO</name>
<dbReference type="Pfam" id="PF01812">
    <property type="entry name" value="5-FTHF_cyc-lig"/>
    <property type="match status" value="1"/>
</dbReference>
<dbReference type="PANTHER" id="PTHR23407:SF1">
    <property type="entry name" value="5-FORMYLTETRAHYDROFOLATE CYCLO-LIGASE"/>
    <property type="match status" value="1"/>
</dbReference>
<dbReference type="InterPro" id="IPR024185">
    <property type="entry name" value="FTHF_cligase-like_sf"/>
</dbReference>
<proteinExistence type="inferred from homology"/>
<organism evidence="6 7">
    <name type="scientific">Parazoarcus communis SWub3 = DSM 12120</name>
    <dbReference type="NCBI Taxonomy" id="1121029"/>
    <lineage>
        <taxon>Bacteria</taxon>
        <taxon>Pseudomonadati</taxon>
        <taxon>Pseudomonadota</taxon>
        <taxon>Betaproteobacteria</taxon>
        <taxon>Rhodocyclales</taxon>
        <taxon>Zoogloeaceae</taxon>
        <taxon>Parazoarcus</taxon>
    </lineage>
</organism>
<dbReference type="GO" id="GO:0046872">
    <property type="term" value="F:metal ion binding"/>
    <property type="evidence" value="ECO:0007669"/>
    <property type="project" value="UniProtKB-KW"/>
</dbReference>
<keyword evidence="2 4" id="KW-0547">Nucleotide-binding</keyword>
<keyword evidence="3 4" id="KW-0067">ATP-binding</keyword>
<dbReference type="Proteomes" id="UP000248259">
    <property type="component" value="Unassembled WGS sequence"/>
</dbReference>
<dbReference type="GO" id="GO:0035999">
    <property type="term" value="P:tetrahydrofolate interconversion"/>
    <property type="evidence" value="ECO:0007669"/>
    <property type="project" value="TreeGrafter"/>
</dbReference>
<evidence type="ECO:0000313" key="6">
    <source>
        <dbReference type="EMBL" id="PZA18179.1"/>
    </source>
</evidence>
<feature type="binding site" evidence="4">
    <location>
        <begin position="16"/>
        <end position="20"/>
    </location>
    <ligand>
        <name>ATP</name>
        <dbReference type="ChEBI" id="CHEBI:30616"/>
    </ligand>
</feature>
<evidence type="ECO:0000256" key="2">
    <source>
        <dbReference type="ARBA" id="ARBA00022741"/>
    </source>
</evidence>
<evidence type="ECO:0000313" key="7">
    <source>
        <dbReference type="Proteomes" id="UP000248259"/>
    </source>
</evidence>
<dbReference type="GO" id="GO:0030272">
    <property type="term" value="F:5-formyltetrahydrofolate cyclo-ligase activity"/>
    <property type="evidence" value="ECO:0007669"/>
    <property type="project" value="UniProtKB-EC"/>
</dbReference>
<dbReference type="AlphaFoldDB" id="A0A323V002"/>
<dbReference type="GO" id="GO:0005524">
    <property type="term" value="F:ATP binding"/>
    <property type="evidence" value="ECO:0007669"/>
    <property type="project" value="UniProtKB-KW"/>
</dbReference>